<feature type="transmembrane region" description="Helical" evidence="8">
    <location>
        <begin position="172"/>
        <end position="195"/>
    </location>
</feature>
<dbReference type="AlphaFoldDB" id="A0A9Q0E3K3"/>
<dbReference type="Pfam" id="PF00822">
    <property type="entry name" value="PMP22_Claudin"/>
    <property type="match status" value="1"/>
</dbReference>
<evidence type="ECO:0000256" key="1">
    <source>
        <dbReference type="ARBA" id="ARBA00008295"/>
    </source>
</evidence>
<reference evidence="9" key="1">
    <citation type="submission" date="2022-07" db="EMBL/GenBank/DDBJ databases">
        <title>Chromosome-level genome of Muraenolepis orangiensis.</title>
        <authorList>
            <person name="Kim J."/>
        </authorList>
    </citation>
    <scope>NUCLEOTIDE SEQUENCE</scope>
    <source>
        <strain evidence="9">KU_S4_2022</strain>
        <tissue evidence="9">Muscle</tissue>
    </source>
</reference>
<evidence type="ECO:0000256" key="2">
    <source>
        <dbReference type="ARBA" id="ARBA00022427"/>
    </source>
</evidence>
<dbReference type="GO" id="GO:0005198">
    <property type="term" value="F:structural molecule activity"/>
    <property type="evidence" value="ECO:0007669"/>
    <property type="project" value="InterPro"/>
</dbReference>
<evidence type="ECO:0000256" key="8">
    <source>
        <dbReference type="RuleBase" id="RU060637"/>
    </source>
</evidence>
<dbReference type="PANTHER" id="PTHR12002">
    <property type="entry name" value="CLAUDIN"/>
    <property type="match status" value="1"/>
</dbReference>
<feature type="transmembrane region" description="Helical" evidence="8">
    <location>
        <begin position="121"/>
        <end position="152"/>
    </location>
</feature>
<proteinExistence type="inferred from homology"/>
<dbReference type="EMBL" id="JANIIK010000048">
    <property type="protein sequence ID" value="KAJ3599970.1"/>
    <property type="molecule type" value="Genomic_DNA"/>
</dbReference>
<keyword evidence="6 8" id="KW-1133">Transmembrane helix</keyword>
<keyword evidence="3 8" id="KW-1003">Cell membrane</keyword>
<protein>
    <recommendedName>
        <fullName evidence="8">Claudin</fullName>
    </recommendedName>
</protein>
<evidence type="ECO:0000256" key="5">
    <source>
        <dbReference type="ARBA" id="ARBA00022949"/>
    </source>
</evidence>
<dbReference type="InterPro" id="IPR004031">
    <property type="entry name" value="PMP22/EMP/MP20/Claudin"/>
</dbReference>
<dbReference type="GO" id="GO:0005886">
    <property type="term" value="C:plasma membrane"/>
    <property type="evidence" value="ECO:0007669"/>
    <property type="project" value="UniProtKB-SubCell"/>
</dbReference>
<evidence type="ECO:0000256" key="6">
    <source>
        <dbReference type="ARBA" id="ARBA00022989"/>
    </source>
</evidence>
<evidence type="ECO:0000256" key="4">
    <source>
        <dbReference type="ARBA" id="ARBA00022692"/>
    </source>
</evidence>
<comment type="caution">
    <text evidence="9">The sequence shown here is derived from an EMBL/GenBank/DDBJ whole genome shotgun (WGS) entry which is preliminary data.</text>
</comment>
<dbReference type="Gene3D" id="1.20.140.150">
    <property type="match status" value="1"/>
</dbReference>
<comment type="function">
    <text evidence="8">Claudins function as major constituents of the tight junction complexes that regulate the permeability of epithelia.</text>
</comment>
<feature type="transmembrane region" description="Helical" evidence="8">
    <location>
        <begin position="78"/>
        <end position="100"/>
    </location>
</feature>
<name>A0A9Q0E3K3_9TELE</name>
<evidence type="ECO:0000313" key="10">
    <source>
        <dbReference type="Proteomes" id="UP001148018"/>
    </source>
</evidence>
<accession>A0A9Q0E3K3</accession>
<dbReference type="GO" id="GO:0005923">
    <property type="term" value="C:bicellular tight junction"/>
    <property type="evidence" value="ECO:0007669"/>
    <property type="project" value="UniProtKB-SubCell"/>
</dbReference>
<keyword evidence="10" id="KW-1185">Reference proteome</keyword>
<dbReference type="PROSITE" id="PS01346">
    <property type="entry name" value="CLAUDIN"/>
    <property type="match status" value="1"/>
</dbReference>
<evidence type="ECO:0000256" key="7">
    <source>
        <dbReference type="ARBA" id="ARBA00023136"/>
    </source>
</evidence>
<keyword evidence="7 8" id="KW-0472">Membrane</keyword>
<organism evidence="9 10">
    <name type="scientific">Muraenolepis orangiensis</name>
    <name type="common">Patagonian moray cod</name>
    <dbReference type="NCBI Taxonomy" id="630683"/>
    <lineage>
        <taxon>Eukaryota</taxon>
        <taxon>Metazoa</taxon>
        <taxon>Chordata</taxon>
        <taxon>Craniata</taxon>
        <taxon>Vertebrata</taxon>
        <taxon>Euteleostomi</taxon>
        <taxon>Actinopterygii</taxon>
        <taxon>Neopterygii</taxon>
        <taxon>Teleostei</taxon>
        <taxon>Neoteleostei</taxon>
        <taxon>Acanthomorphata</taxon>
        <taxon>Zeiogadaria</taxon>
        <taxon>Gadariae</taxon>
        <taxon>Gadiformes</taxon>
        <taxon>Muraenolepidoidei</taxon>
        <taxon>Muraenolepididae</taxon>
        <taxon>Muraenolepis</taxon>
    </lineage>
</organism>
<evidence type="ECO:0000256" key="3">
    <source>
        <dbReference type="ARBA" id="ARBA00022475"/>
    </source>
</evidence>
<keyword evidence="5 8" id="KW-0965">Cell junction</keyword>
<keyword evidence="4 8" id="KW-0812">Transmembrane</keyword>
<dbReference type="InterPro" id="IPR017974">
    <property type="entry name" value="Claudin_CS"/>
</dbReference>
<comment type="subcellular location">
    <subcellularLocation>
        <location evidence="8">Cell junction</location>
        <location evidence="8">Tight junction</location>
    </subcellularLocation>
    <subcellularLocation>
        <location evidence="8">Cell membrane</location>
        <topology evidence="8">Multi-pass membrane protein</topology>
    </subcellularLocation>
</comment>
<sequence length="222" mass="23733">MEACGGAAELLAVCVFLGGWLCALAATVLPNWLSMSTELLAIESYRLGLWEACVVQDIGGTECRSYDSLLGLSHDLKLGRILMCASLATGTLGLLVTVPGMRMINSCGEEDGEGLRVKRALVVLGGLLAVLSGVLCLIPVSYVAHLAVLRFFDEAVPAVVPRWEFGDALFCGWAAGVLLWAAGVLLLVTACLGSGRRRRPRLRYRYEARGGEPTSGKRSEYV</sequence>
<evidence type="ECO:0000313" key="9">
    <source>
        <dbReference type="EMBL" id="KAJ3599970.1"/>
    </source>
</evidence>
<dbReference type="PRINTS" id="PR01077">
    <property type="entry name" value="CLAUDIN"/>
</dbReference>
<comment type="similarity">
    <text evidence="1 8">Belongs to the claudin family.</text>
</comment>
<dbReference type="OrthoDB" id="8612291at2759"/>
<dbReference type="Proteomes" id="UP001148018">
    <property type="component" value="Unassembled WGS sequence"/>
</dbReference>
<gene>
    <name evidence="9" type="ORF">NHX12_033922</name>
</gene>
<comment type="caution">
    <text evidence="8">Lacks conserved residue(s) required for the propagation of feature annotation.</text>
</comment>
<keyword evidence="2 8" id="KW-0796">Tight junction</keyword>
<dbReference type="InterPro" id="IPR006187">
    <property type="entry name" value="Claudin"/>
</dbReference>